<sequence>MTTLAPGPRFGRSPRLGDPSRRLRLALLGLLLLLPLLWLLFVSCEREDENGTAPIAGALGDYALEGRRGPECLRITLMVDTSGSMQDYAGARDAALSRLLPWLAKNLRDSDELALVDFAQTASVRLPPTAARSAGTTPSAPGVADGGGTLIGPALAQVDAFRATKCDTAVLLLSDAQVTDLPLSEPAGRALLQQHDVSDIELLVPGQAIDVPSSWTTAFPSAQPRKFDGYDADATAVAIGRTIAELTGQQLARSRVSASPTK</sequence>
<reference evidence="2" key="1">
    <citation type="journal article" date="2019" name="Int. J. Syst. Evol. Microbiol.">
        <title>The Global Catalogue of Microorganisms (GCM) 10K type strain sequencing project: providing services to taxonomists for standard genome sequencing and annotation.</title>
        <authorList>
            <consortium name="The Broad Institute Genomics Platform"/>
            <consortium name="The Broad Institute Genome Sequencing Center for Infectious Disease"/>
            <person name="Wu L."/>
            <person name="Ma J."/>
        </authorList>
    </citation>
    <scope>NUCLEOTIDE SEQUENCE [LARGE SCALE GENOMIC DNA]</scope>
    <source>
        <strain evidence="2">JCM 9458</strain>
    </source>
</reference>
<proteinExistence type="predicted"/>
<evidence type="ECO:0008006" key="3">
    <source>
        <dbReference type="Google" id="ProtNLM"/>
    </source>
</evidence>
<evidence type="ECO:0000313" key="2">
    <source>
        <dbReference type="Proteomes" id="UP001501676"/>
    </source>
</evidence>
<comment type="caution">
    <text evidence="1">The sequence shown here is derived from an EMBL/GenBank/DDBJ whole genome shotgun (WGS) entry which is preliminary data.</text>
</comment>
<dbReference type="Gene3D" id="3.40.50.410">
    <property type="entry name" value="von Willebrand factor, type A domain"/>
    <property type="match status" value="1"/>
</dbReference>
<dbReference type="InterPro" id="IPR036465">
    <property type="entry name" value="vWFA_dom_sf"/>
</dbReference>
<protein>
    <recommendedName>
        <fullName evidence="3">VWA domain-containing protein</fullName>
    </recommendedName>
</protein>
<gene>
    <name evidence="1" type="ORF">GCM10020369_63820</name>
</gene>
<dbReference type="RefSeq" id="WP_345731957.1">
    <property type="nucleotide sequence ID" value="NZ_BAAAYN010000044.1"/>
</dbReference>
<dbReference type="Proteomes" id="UP001501676">
    <property type="component" value="Unassembled WGS sequence"/>
</dbReference>
<accession>A0ABP6T7W9</accession>
<evidence type="ECO:0000313" key="1">
    <source>
        <dbReference type="EMBL" id="GAA3394430.1"/>
    </source>
</evidence>
<organism evidence="1 2">
    <name type="scientific">Cryptosporangium minutisporangium</name>
    <dbReference type="NCBI Taxonomy" id="113569"/>
    <lineage>
        <taxon>Bacteria</taxon>
        <taxon>Bacillati</taxon>
        <taxon>Actinomycetota</taxon>
        <taxon>Actinomycetes</taxon>
        <taxon>Cryptosporangiales</taxon>
        <taxon>Cryptosporangiaceae</taxon>
        <taxon>Cryptosporangium</taxon>
    </lineage>
</organism>
<name>A0ABP6T7W9_9ACTN</name>
<keyword evidence="2" id="KW-1185">Reference proteome</keyword>
<dbReference type="SUPFAM" id="SSF53300">
    <property type="entry name" value="vWA-like"/>
    <property type="match status" value="1"/>
</dbReference>
<dbReference type="EMBL" id="BAAAYN010000044">
    <property type="protein sequence ID" value="GAA3394430.1"/>
    <property type="molecule type" value="Genomic_DNA"/>
</dbReference>